<protein>
    <submittedName>
        <fullName evidence="1">Uncharacterized protein</fullName>
    </submittedName>
</protein>
<gene>
    <name evidence="1" type="ORF">SS1G_08307</name>
</gene>
<dbReference type="KEGG" id="ssl:SS1G_08307"/>
<sequence>MKKGISENRIKKAVTMRMLKDDKYPVVLYLNIKGEETRTTIAIFTEFSKAKAKTPDRKSGSISDLIPYIPTTQAKTCSATRGIGQ</sequence>
<keyword evidence="2" id="KW-1185">Reference proteome</keyword>
<evidence type="ECO:0000313" key="2">
    <source>
        <dbReference type="Proteomes" id="UP000001312"/>
    </source>
</evidence>
<dbReference type="EMBL" id="CH476631">
    <property type="protein sequence ID" value="EDN92444.1"/>
    <property type="molecule type" value="Genomic_DNA"/>
</dbReference>
<proteinExistence type="predicted"/>
<dbReference type="Proteomes" id="UP000001312">
    <property type="component" value="Unassembled WGS sequence"/>
</dbReference>
<dbReference type="AlphaFoldDB" id="A7ESK2"/>
<evidence type="ECO:0000313" key="1">
    <source>
        <dbReference type="EMBL" id="EDN92444.1"/>
    </source>
</evidence>
<dbReference type="RefSeq" id="XP_001590567.1">
    <property type="nucleotide sequence ID" value="XM_001590517.1"/>
</dbReference>
<dbReference type="GeneID" id="5486953"/>
<organism evidence="1 2">
    <name type="scientific">Sclerotinia sclerotiorum (strain ATCC 18683 / 1980 / Ss-1)</name>
    <name type="common">White mold</name>
    <name type="synonym">Whetzelinia sclerotiorum</name>
    <dbReference type="NCBI Taxonomy" id="665079"/>
    <lineage>
        <taxon>Eukaryota</taxon>
        <taxon>Fungi</taxon>
        <taxon>Dikarya</taxon>
        <taxon>Ascomycota</taxon>
        <taxon>Pezizomycotina</taxon>
        <taxon>Leotiomycetes</taxon>
        <taxon>Helotiales</taxon>
        <taxon>Sclerotiniaceae</taxon>
        <taxon>Sclerotinia</taxon>
    </lineage>
</organism>
<dbReference type="HOGENOM" id="CLU_2513999_0_0_1"/>
<reference evidence="2" key="1">
    <citation type="journal article" date="2011" name="PLoS Genet.">
        <title>Genomic analysis of the necrotrophic fungal pathogens Sclerotinia sclerotiorum and Botrytis cinerea.</title>
        <authorList>
            <person name="Amselem J."/>
            <person name="Cuomo C.A."/>
            <person name="van Kan J.A."/>
            <person name="Viaud M."/>
            <person name="Benito E.P."/>
            <person name="Couloux A."/>
            <person name="Coutinho P.M."/>
            <person name="de Vries R.P."/>
            <person name="Dyer P.S."/>
            <person name="Fillinger S."/>
            <person name="Fournier E."/>
            <person name="Gout L."/>
            <person name="Hahn M."/>
            <person name="Kohn L."/>
            <person name="Lapalu N."/>
            <person name="Plummer K.M."/>
            <person name="Pradier J.M."/>
            <person name="Quevillon E."/>
            <person name="Sharon A."/>
            <person name="Simon A."/>
            <person name="ten Have A."/>
            <person name="Tudzynski B."/>
            <person name="Tudzynski P."/>
            <person name="Wincker P."/>
            <person name="Andrew M."/>
            <person name="Anthouard V."/>
            <person name="Beever R.E."/>
            <person name="Beffa R."/>
            <person name="Benoit I."/>
            <person name="Bouzid O."/>
            <person name="Brault B."/>
            <person name="Chen Z."/>
            <person name="Choquer M."/>
            <person name="Collemare J."/>
            <person name="Cotton P."/>
            <person name="Danchin E.G."/>
            <person name="Da Silva C."/>
            <person name="Gautier A."/>
            <person name="Giraud C."/>
            <person name="Giraud T."/>
            <person name="Gonzalez C."/>
            <person name="Grossetete S."/>
            <person name="Guldener U."/>
            <person name="Henrissat B."/>
            <person name="Howlett B.J."/>
            <person name="Kodira C."/>
            <person name="Kretschmer M."/>
            <person name="Lappartient A."/>
            <person name="Leroch M."/>
            <person name="Levis C."/>
            <person name="Mauceli E."/>
            <person name="Neuveglise C."/>
            <person name="Oeser B."/>
            <person name="Pearson M."/>
            <person name="Poulain J."/>
            <person name="Poussereau N."/>
            <person name="Quesneville H."/>
            <person name="Rascle C."/>
            <person name="Schumacher J."/>
            <person name="Segurens B."/>
            <person name="Sexton A."/>
            <person name="Silva E."/>
            <person name="Sirven C."/>
            <person name="Soanes D.M."/>
            <person name="Talbot N.J."/>
            <person name="Templeton M."/>
            <person name="Yandava C."/>
            <person name="Yarden O."/>
            <person name="Zeng Q."/>
            <person name="Rollins J.A."/>
            <person name="Lebrun M.H."/>
            <person name="Dickman M."/>
        </authorList>
    </citation>
    <scope>NUCLEOTIDE SEQUENCE [LARGE SCALE GENOMIC DNA]</scope>
    <source>
        <strain evidence="2">ATCC 18683 / 1980 / Ss-1</strain>
    </source>
</reference>
<name>A7ESK2_SCLS1</name>
<dbReference type="InParanoid" id="A7ESK2"/>
<accession>A7ESK2</accession>